<evidence type="ECO:0000313" key="2">
    <source>
        <dbReference type="EMBL" id="RYC67391.1"/>
    </source>
</evidence>
<sequence>MTNNLSRFFYRIASWKTLLLAVVLYVPFPAYVFKSLEERMNTLAGRPIGPIDLLTGYDPDRIRQMVAAYGPEGRAIYAQGELTADLAYPVIYTFLFCIILSMLFRNRPYAPFRRVNVLPLGIMGFDLLENACIVYLLRTYPASSATVASLCSVFTNLKWGVSMVVLGLVLYGLARQLTGSQARLADRA</sequence>
<keyword evidence="1" id="KW-0472">Membrane</keyword>
<reference evidence="2 3" key="1">
    <citation type="submission" date="2019-01" db="EMBL/GenBank/DDBJ databases">
        <title>Spirosoma flava sp. nov., a propanil-degrading bacterium isolated from herbicide-contaminated soil.</title>
        <authorList>
            <person name="Zhang L."/>
            <person name="Jiang J.-D."/>
        </authorList>
    </citation>
    <scope>NUCLEOTIDE SEQUENCE [LARGE SCALE GENOMIC DNA]</scope>
    <source>
        <strain evidence="2 3">TY50</strain>
    </source>
</reference>
<dbReference type="RefSeq" id="WP_129605319.1">
    <property type="nucleotide sequence ID" value="NZ_SBLB01000008.1"/>
</dbReference>
<protein>
    <submittedName>
        <fullName evidence="2">Uncharacterized protein</fullName>
    </submittedName>
</protein>
<feature type="transmembrane region" description="Helical" evidence="1">
    <location>
        <begin position="12"/>
        <end position="33"/>
    </location>
</feature>
<proteinExistence type="predicted"/>
<dbReference type="EMBL" id="SBLB01000008">
    <property type="protein sequence ID" value="RYC67391.1"/>
    <property type="molecule type" value="Genomic_DNA"/>
</dbReference>
<keyword evidence="1" id="KW-0812">Transmembrane</keyword>
<keyword evidence="3" id="KW-1185">Reference proteome</keyword>
<keyword evidence="1" id="KW-1133">Transmembrane helix</keyword>
<dbReference type="AlphaFoldDB" id="A0A4Q2UIP3"/>
<name>A0A4Q2UIP3_9BACT</name>
<organism evidence="2 3">
    <name type="scientific">Spirosoma sordidisoli</name>
    <dbReference type="NCBI Taxonomy" id="2502893"/>
    <lineage>
        <taxon>Bacteria</taxon>
        <taxon>Pseudomonadati</taxon>
        <taxon>Bacteroidota</taxon>
        <taxon>Cytophagia</taxon>
        <taxon>Cytophagales</taxon>
        <taxon>Cytophagaceae</taxon>
        <taxon>Spirosoma</taxon>
    </lineage>
</organism>
<comment type="caution">
    <text evidence="2">The sequence shown here is derived from an EMBL/GenBank/DDBJ whole genome shotgun (WGS) entry which is preliminary data.</text>
</comment>
<gene>
    <name evidence="2" type="ORF">EQG79_25100</name>
</gene>
<feature type="transmembrane region" description="Helical" evidence="1">
    <location>
        <begin position="116"/>
        <end position="137"/>
    </location>
</feature>
<accession>A0A4Q2UIP3</accession>
<dbReference type="Proteomes" id="UP000290407">
    <property type="component" value="Unassembled WGS sequence"/>
</dbReference>
<evidence type="ECO:0000256" key="1">
    <source>
        <dbReference type="SAM" id="Phobius"/>
    </source>
</evidence>
<evidence type="ECO:0000313" key="3">
    <source>
        <dbReference type="Proteomes" id="UP000290407"/>
    </source>
</evidence>
<feature type="transmembrane region" description="Helical" evidence="1">
    <location>
        <begin position="157"/>
        <end position="174"/>
    </location>
</feature>
<feature type="transmembrane region" description="Helical" evidence="1">
    <location>
        <begin position="86"/>
        <end position="104"/>
    </location>
</feature>